<evidence type="ECO:0000313" key="4">
    <source>
        <dbReference type="Proteomes" id="UP000001171"/>
    </source>
</evidence>
<organism evidence="3 4">
    <name type="scientific">Idiomarina loihiensis (strain ATCC BAA-735 / DSM 15497 / L2-TR)</name>
    <dbReference type="NCBI Taxonomy" id="283942"/>
    <lineage>
        <taxon>Bacteria</taxon>
        <taxon>Pseudomonadati</taxon>
        <taxon>Pseudomonadota</taxon>
        <taxon>Gammaproteobacteria</taxon>
        <taxon>Alteromonadales</taxon>
        <taxon>Idiomarinaceae</taxon>
        <taxon>Idiomarina</taxon>
    </lineage>
</organism>
<dbReference type="Pfam" id="PF04784">
    <property type="entry name" value="DUF547"/>
    <property type="match status" value="1"/>
</dbReference>
<evidence type="ECO:0000259" key="2">
    <source>
        <dbReference type="Pfam" id="PF04784"/>
    </source>
</evidence>
<dbReference type="HOGENOM" id="CLU_054137_1_2_6"/>
<keyword evidence="1" id="KW-0732">Signal</keyword>
<proteinExistence type="predicted"/>
<accession>Q5QTT7</accession>
<dbReference type="EMBL" id="AE017340">
    <property type="protein sequence ID" value="AAV82007.1"/>
    <property type="molecule type" value="Genomic_DNA"/>
</dbReference>
<dbReference type="STRING" id="283942.IL1167"/>
<reference evidence="3 4" key="1">
    <citation type="journal article" date="2004" name="Proc. Natl. Acad. Sci. U.S.A.">
        <title>Genome sequence of the deep-sea gamma-proteobacterium Idiomarina loihiensis reveals amino acid fermentation as a source of carbon and energy.</title>
        <authorList>
            <person name="Hou S."/>
            <person name="Saw J.H."/>
            <person name="Lee K.S."/>
            <person name="Freitas T.A."/>
            <person name="Belisle C."/>
            <person name="Kawarabayasi Y."/>
            <person name="Donachie S.P."/>
            <person name="Pikina A."/>
            <person name="Galperin M.Y."/>
            <person name="Koonin E.V."/>
            <person name="Makarova K.S."/>
            <person name="Omelchenko M.V."/>
            <person name="Sorokin A."/>
            <person name="Wolf Y.I."/>
            <person name="Li Q.X."/>
            <person name="Keum Y.S."/>
            <person name="Campbell S."/>
            <person name="Denery J."/>
            <person name="Aizawa S."/>
            <person name="Shibata S."/>
            <person name="Malahoff A."/>
            <person name="Alam M."/>
        </authorList>
    </citation>
    <scope>NUCLEOTIDE SEQUENCE [LARGE SCALE GENOMIC DNA]</scope>
    <source>
        <strain evidence="4">ATCC BAA-735 / DSM 15497 / L2-TR</strain>
    </source>
</reference>
<protein>
    <submittedName>
        <fullName evidence="3">Uncharacterized conserved secreted protein</fullName>
    </submittedName>
</protein>
<dbReference type="KEGG" id="ilo:IL1167"/>
<dbReference type="AlphaFoldDB" id="Q5QTT7"/>
<name>Q5QTT7_IDILO</name>
<dbReference type="eggNOG" id="COG0398">
    <property type="taxonomic scope" value="Bacteria"/>
</dbReference>
<feature type="signal peptide" evidence="1">
    <location>
        <begin position="1"/>
        <end position="18"/>
    </location>
</feature>
<evidence type="ECO:0000256" key="1">
    <source>
        <dbReference type="SAM" id="SignalP"/>
    </source>
</evidence>
<dbReference type="PANTHER" id="PTHR46361">
    <property type="entry name" value="ELECTRON CARRIER/ PROTEIN DISULFIDE OXIDOREDUCTASE"/>
    <property type="match status" value="1"/>
</dbReference>
<dbReference type="InterPro" id="IPR006869">
    <property type="entry name" value="DUF547"/>
</dbReference>
<dbReference type="Proteomes" id="UP000001171">
    <property type="component" value="Chromosome"/>
</dbReference>
<dbReference type="OrthoDB" id="526867at2"/>
<keyword evidence="4" id="KW-1185">Reference proteome</keyword>
<dbReference type="PANTHER" id="PTHR46361:SF3">
    <property type="entry name" value="ELECTRON CARRIER_ PROTEIN DISULFIDE OXIDOREDUCTASE"/>
    <property type="match status" value="1"/>
</dbReference>
<sequence>MRVIFFVLAMSWQVAASAQSFDPSHTAFTDVLNDHVEVYDDGLKSAVNYRDLAKNRQPLDNYLASLSAVEPVQYESWTQEQQLAFLINAYNGFTLQLIIDNIDKFESGEADSIRNLGGLFSSPWEKSFFTLLSEKRTLDWVEHEKIRVDFDEPRIHAALVCAAVSCPKLRAEAFTGKNLEAQLENQMVTFLSDRDKNGIDDKGIYLSKIFDWYREDFDGLRNYLRTYSGALSDGSGNGDNMNFQSLDIRFVDYNWKLNNLENR</sequence>
<feature type="domain" description="DUF547" evidence="2">
    <location>
        <begin position="75"/>
        <end position="191"/>
    </location>
</feature>
<dbReference type="GeneID" id="41336336"/>
<gene>
    <name evidence="3" type="ordered locus">IL1167</name>
</gene>
<dbReference type="RefSeq" id="WP_011234418.1">
    <property type="nucleotide sequence ID" value="NC_006512.1"/>
</dbReference>
<evidence type="ECO:0000313" key="3">
    <source>
        <dbReference type="EMBL" id="AAV82007.1"/>
    </source>
</evidence>
<feature type="chain" id="PRO_5004261607" evidence="1">
    <location>
        <begin position="19"/>
        <end position="263"/>
    </location>
</feature>